<keyword evidence="4 9" id="KW-0732">Signal</keyword>
<evidence type="ECO:0000313" key="11">
    <source>
        <dbReference type="EMBL" id="USW53069.1"/>
    </source>
</evidence>
<evidence type="ECO:0000313" key="12">
    <source>
        <dbReference type="Proteomes" id="UP001056384"/>
    </source>
</evidence>
<dbReference type="CDD" id="cd21176">
    <property type="entry name" value="LPMO_auxiliary-like"/>
    <property type="match status" value="1"/>
</dbReference>
<dbReference type="AlphaFoldDB" id="A0A9Q9EKA8"/>
<keyword evidence="2" id="KW-1003">Cell membrane</keyword>
<feature type="domain" description="Copper acquisition factor BIM1-like" evidence="10">
    <location>
        <begin position="16"/>
        <end position="154"/>
    </location>
</feature>
<evidence type="ECO:0000256" key="5">
    <source>
        <dbReference type="ARBA" id="ARBA00023136"/>
    </source>
</evidence>
<evidence type="ECO:0000256" key="3">
    <source>
        <dbReference type="ARBA" id="ARBA00022622"/>
    </source>
</evidence>
<evidence type="ECO:0000256" key="2">
    <source>
        <dbReference type="ARBA" id="ARBA00022475"/>
    </source>
</evidence>
<sequence length="217" mass="22400">MVRSLLVGLAAATLTSAHFTLNWPQSAGFDDENQPNGPCGGVDVTVGDDSQEITVDRFPVSIYSSHPAGSWSFFATTNTEAPYNFTEIVPVINSTGIGTFCLTYLRAPEEFAGQSGVLQVIDSSVDGTLYQCAPVRFVSGGNDTVSEFCVNSTQGFEAEWTEQSSTVSQTASNESSSSDDHSGHSESTSSTSSAGAAAATAVGSVLGLGLLAAGLAF</sequence>
<keyword evidence="5" id="KW-0472">Membrane</keyword>
<keyword evidence="6" id="KW-0325">Glycoprotein</keyword>
<evidence type="ECO:0000259" key="10">
    <source>
        <dbReference type="Pfam" id="PF20238"/>
    </source>
</evidence>
<evidence type="ECO:0000256" key="8">
    <source>
        <dbReference type="SAM" id="MobiDB-lite"/>
    </source>
</evidence>
<evidence type="ECO:0000256" key="1">
    <source>
        <dbReference type="ARBA" id="ARBA00004609"/>
    </source>
</evidence>
<organism evidence="11 12">
    <name type="scientific">Septoria linicola</name>
    <dbReference type="NCBI Taxonomy" id="215465"/>
    <lineage>
        <taxon>Eukaryota</taxon>
        <taxon>Fungi</taxon>
        <taxon>Dikarya</taxon>
        <taxon>Ascomycota</taxon>
        <taxon>Pezizomycotina</taxon>
        <taxon>Dothideomycetes</taxon>
        <taxon>Dothideomycetidae</taxon>
        <taxon>Mycosphaerellales</taxon>
        <taxon>Mycosphaerellaceae</taxon>
        <taxon>Septoria</taxon>
    </lineage>
</organism>
<comment type="subcellular location">
    <subcellularLocation>
        <location evidence="1">Cell membrane</location>
        <topology evidence="1">Lipid-anchor</topology>
        <topology evidence="1">GPI-anchor</topology>
    </subcellularLocation>
</comment>
<dbReference type="InterPro" id="IPR046936">
    <property type="entry name" value="BIM1-like"/>
</dbReference>
<evidence type="ECO:0000256" key="6">
    <source>
        <dbReference type="ARBA" id="ARBA00023180"/>
    </source>
</evidence>
<evidence type="ECO:0000256" key="7">
    <source>
        <dbReference type="ARBA" id="ARBA00023288"/>
    </source>
</evidence>
<proteinExistence type="predicted"/>
<keyword evidence="12" id="KW-1185">Reference proteome</keyword>
<protein>
    <recommendedName>
        <fullName evidence="10">Copper acquisition factor BIM1-like domain-containing protein</fullName>
    </recommendedName>
</protein>
<accession>A0A9Q9EKA8</accession>
<dbReference type="PANTHER" id="PTHR34992">
    <property type="entry name" value="HYPHAL ANASTAMOSIS-7 PROTEIN"/>
    <property type="match status" value="1"/>
</dbReference>
<keyword evidence="3" id="KW-0336">GPI-anchor</keyword>
<dbReference type="InterPro" id="IPR046530">
    <property type="entry name" value="BIM1-like_dom"/>
</dbReference>
<feature type="region of interest" description="Disordered" evidence="8">
    <location>
        <begin position="160"/>
        <end position="191"/>
    </location>
</feature>
<dbReference type="EMBL" id="CP099422">
    <property type="protein sequence ID" value="USW53069.1"/>
    <property type="molecule type" value="Genomic_DNA"/>
</dbReference>
<dbReference type="Pfam" id="PF20238">
    <property type="entry name" value="BIM1-like_dom"/>
    <property type="match status" value="1"/>
</dbReference>
<keyword evidence="7" id="KW-0449">Lipoprotein</keyword>
<evidence type="ECO:0000256" key="9">
    <source>
        <dbReference type="SAM" id="SignalP"/>
    </source>
</evidence>
<dbReference type="GO" id="GO:0005886">
    <property type="term" value="C:plasma membrane"/>
    <property type="evidence" value="ECO:0007669"/>
    <property type="project" value="UniProtKB-SubCell"/>
</dbReference>
<feature type="compositionally biased region" description="Low complexity" evidence="8">
    <location>
        <begin position="164"/>
        <end position="176"/>
    </location>
</feature>
<evidence type="ECO:0000256" key="4">
    <source>
        <dbReference type="ARBA" id="ARBA00022729"/>
    </source>
</evidence>
<gene>
    <name evidence="11" type="ORF">Slin15195_G063880</name>
</gene>
<dbReference type="OrthoDB" id="2146436at2759"/>
<name>A0A9Q9EKA8_9PEZI</name>
<dbReference type="PANTHER" id="PTHR34992:SF1">
    <property type="entry name" value="COPPER ACQUISITION FACTOR BIM1-LIKE DOMAIN-CONTAINING PROTEIN"/>
    <property type="match status" value="1"/>
</dbReference>
<dbReference type="Proteomes" id="UP001056384">
    <property type="component" value="Chromosome 5"/>
</dbReference>
<dbReference type="GO" id="GO:0098552">
    <property type="term" value="C:side of membrane"/>
    <property type="evidence" value="ECO:0007669"/>
    <property type="project" value="UniProtKB-KW"/>
</dbReference>
<reference evidence="11" key="1">
    <citation type="submission" date="2022-06" db="EMBL/GenBank/DDBJ databases">
        <title>Complete genome sequences of two strains of the flax pathogen Septoria linicola.</title>
        <authorList>
            <person name="Lapalu N."/>
            <person name="Simon A."/>
            <person name="Demenou B."/>
            <person name="Paumier D."/>
            <person name="Guillot M.-P."/>
            <person name="Gout L."/>
            <person name="Valade R."/>
        </authorList>
    </citation>
    <scope>NUCLEOTIDE SEQUENCE</scope>
    <source>
        <strain evidence="11">SE15195</strain>
    </source>
</reference>
<feature type="chain" id="PRO_5040339136" description="Copper acquisition factor BIM1-like domain-containing protein" evidence="9">
    <location>
        <begin position="18"/>
        <end position="217"/>
    </location>
</feature>
<feature type="signal peptide" evidence="9">
    <location>
        <begin position="1"/>
        <end position="17"/>
    </location>
</feature>